<dbReference type="AlphaFoldDB" id="A0A6P1VX06"/>
<evidence type="ECO:0000313" key="2">
    <source>
        <dbReference type="Proteomes" id="UP000464577"/>
    </source>
</evidence>
<dbReference type="KEGG" id="senf:GJR95_22700"/>
<dbReference type="Proteomes" id="UP000464577">
    <property type="component" value="Chromosome"/>
</dbReference>
<protein>
    <submittedName>
        <fullName evidence="1">Uncharacterized protein</fullName>
    </submittedName>
</protein>
<dbReference type="EMBL" id="CP045997">
    <property type="protein sequence ID" value="QHV97643.1"/>
    <property type="molecule type" value="Genomic_DNA"/>
</dbReference>
<reference evidence="1 2" key="1">
    <citation type="submission" date="2019-11" db="EMBL/GenBank/DDBJ databases">
        <title>Spirosoma endbachense sp. nov., isolated from a natural salt meadow.</title>
        <authorList>
            <person name="Rojas J."/>
            <person name="Ambika Manirajan B."/>
            <person name="Ratering S."/>
            <person name="Suarez C."/>
            <person name="Geissler-Plaum R."/>
            <person name="Schnell S."/>
        </authorList>
    </citation>
    <scope>NUCLEOTIDE SEQUENCE [LARGE SCALE GENOMIC DNA]</scope>
    <source>
        <strain evidence="1 2">I-24</strain>
    </source>
</reference>
<sequence length="162" mass="18968">MIDLKRKPILTLLLFAVWLCMLSCRGTGSGGLQPLSTDACYMGRWGNDYATCPISSTLTQGTGAIADRNAQEMKLVFQTDSTGYFNLYDCQNKKYYDGLIRFKYRVANNEISFDWLGDLPTINVFDYRRTYQMQCRGDSLIFPELIFWNFYLYHNTRYFLRR</sequence>
<gene>
    <name evidence="1" type="ORF">GJR95_22700</name>
</gene>
<accession>A0A6P1VX06</accession>
<keyword evidence="2" id="KW-1185">Reference proteome</keyword>
<dbReference type="RefSeq" id="WP_162388054.1">
    <property type="nucleotide sequence ID" value="NZ_CP045997.1"/>
</dbReference>
<name>A0A6P1VX06_9BACT</name>
<evidence type="ECO:0000313" key="1">
    <source>
        <dbReference type="EMBL" id="QHV97643.1"/>
    </source>
</evidence>
<proteinExistence type="predicted"/>
<organism evidence="1 2">
    <name type="scientific">Spirosoma endbachense</name>
    <dbReference type="NCBI Taxonomy" id="2666025"/>
    <lineage>
        <taxon>Bacteria</taxon>
        <taxon>Pseudomonadati</taxon>
        <taxon>Bacteroidota</taxon>
        <taxon>Cytophagia</taxon>
        <taxon>Cytophagales</taxon>
        <taxon>Cytophagaceae</taxon>
        <taxon>Spirosoma</taxon>
    </lineage>
</organism>